<protein>
    <submittedName>
        <fullName evidence="1">Uncharacterized protein</fullName>
    </submittedName>
</protein>
<reference evidence="1" key="1">
    <citation type="submission" date="2019-05" db="EMBL/GenBank/DDBJ databases">
        <title>Metatranscriptomic reconstruction reveals RNA viruses with the potential to shape carbon cycling in soil.</title>
        <authorList>
            <person name="Starr E.P."/>
            <person name="Nuccio E."/>
            <person name="Pett-Ridge J."/>
            <person name="Banfield J.F."/>
            <person name="Firestone M.K."/>
        </authorList>
    </citation>
    <scope>NUCLEOTIDE SEQUENCE</scope>
    <source>
        <strain evidence="1">H2_Rhizo_Litter_7_scaffold_429</strain>
    </source>
</reference>
<proteinExistence type="predicted"/>
<name>A0A514CZA2_9VIRU</name>
<evidence type="ECO:0000313" key="1">
    <source>
        <dbReference type="EMBL" id="QDH86673.1"/>
    </source>
</evidence>
<dbReference type="EMBL" id="MN032841">
    <property type="protein sequence ID" value="QDH86673.1"/>
    <property type="molecule type" value="Genomic_RNA"/>
</dbReference>
<gene>
    <name evidence="1" type="ORF">H2RhizoLitter7429_000004</name>
</gene>
<organism evidence="1">
    <name type="scientific">Leviviridae sp</name>
    <dbReference type="NCBI Taxonomy" id="2027243"/>
    <lineage>
        <taxon>Viruses</taxon>
        <taxon>Riboviria</taxon>
        <taxon>Orthornavirae</taxon>
        <taxon>Lenarviricota</taxon>
        <taxon>Leviviricetes</taxon>
        <taxon>Norzivirales</taxon>
        <taxon>Fiersviridae</taxon>
    </lineage>
</organism>
<sequence length="68" mass="7036">MSPVIFLVLQFLVGLASVSGSIGLTTNKDEVCYHVPSSKSASGAHEAASQAVFVGGPLERVDYSLLPS</sequence>
<accession>A0A514CZA2</accession>